<dbReference type="OrthoDB" id="5082313at2"/>
<dbReference type="EMBL" id="LAVO01000006">
    <property type="protein sequence ID" value="KOS11150.1"/>
    <property type="molecule type" value="Genomic_DNA"/>
</dbReference>
<evidence type="ECO:0000313" key="2">
    <source>
        <dbReference type="EMBL" id="KOS11150.1"/>
    </source>
</evidence>
<reference evidence="2" key="1">
    <citation type="submission" date="2015-04" db="EMBL/GenBank/DDBJ databases">
        <title>Complete genome sequence of Microbacterium chocolatum SIT 101, a bacterium enantioselectively hydrolyzing mesomeric diesters.</title>
        <authorList>
            <person name="Li X."/>
            <person name="Xu Y."/>
        </authorList>
    </citation>
    <scope>NUCLEOTIDE SEQUENCE [LARGE SCALE GENOMIC DNA]</scope>
    <source>
        <strain evidence="2">SIT 101</strain>
    </source>
</reference>
<name>A0A0M8MPE8_9MICO</name>
<feature type="transmembrane region" description="Helical" evidence="1">
    <location>
        <begin position="125"/>
        <end position="142"/>
    </location>
</feature>
<keyword evidence="1" id="KW-0812">Transmembrane</keyword>
<evidence type="ECO:0000313" key="3">
    <source>
        <dbReference type="Proteomes" id="UP000037737"/>
    </source>
</evidence>
<dbReference type="Proteomes" id="UP000037737">
    <property type="component" value="Unassembled WGS sequence"/>
</dbReference>
<keyword evidence="1" id="KW-1133">Transmembrane helix</keyword>
<feature type="transmembrane region" description="Helical" evidence="1">
    <location>
        <begin position="74"/>
        <end position="94"/>
    </location>
</feature>
<gene>
    <name evidence="2" type="ORF">XI38_07830</name>
</gene>
<comment type="caution">
    <text evidence="2">The sequence shown here is derived from an EMBL/GenBank/DDBJ whole genome shotgun (WGS) entry which is preliminary data.</text>
</comment>
<organism evidence="2 3">
    <name type="scientific">Microbacterium aurantiacum</name>
    <dbReference type="NCBI Taxonomy" id="162393"/>
    <lineage>
        <taxon>Bacteria</taxon>
        <taxon>Bacillati</taxon>
        <taxon>Actinomycetota</taxon>
        <taxon>Actinomycetes</taxon>
        <taxon>Micrococcales</taxon>
        <taxon>Microbacteriaceae</taxon>
        <taxon>Microbacterium</taxon>
    </lineage>
</organism>
<feature type="transmembrane region" description="Helical" evidence="1">
    <location>
        <begin position="7"/>
        <end position="26"/>
    </location>
</feature>
<dbReference type="AlphaFoldDB" id="A0A0M8MPE8"/>
<feature type="transmembrane region" description="Helical" evidence="1">
    <location>
        <begin position="148"/>
        <end position="168"/>
    </location>
</feature>
<accession>A0A0M8MPE8</accession>
<dbReference type="PATRIC" id="fig|84292.3.peg.1597"/>
<feature type="transmembrane region" description="Helical" evidence="1">
    <location>
        <begin position="32"/>
        <end position="54"/>
    </location>
</feature>
<dbReference type="KEGG" id="mcw:A8L33_07325"/>
<keyword evidence="3" id="KW-1185">Reference proteome</keyword>
<sequence length="354" mass="38090">MIRVRSVLLALAFAMTAYLAATGLWWRGPVDYPILAVATLVLYLATTWLCIFWWPKTDAASGGSERGAGKLPGLAQGLALAAAAIVPTAIAIAVGEESRLQSYGTWYLGGIGALMTVVMARRRPWAAWIGIGMLAAGSMTWMGPANALAQGLVGSVVWVLAAQLLVLSMDRAARDTDRLAQLQRAASGWQASQLVRQRERRVQVQRALQVAGPVLTRTVASGGALTEDERLEARLAEGRLRDELRGPRLLDDDVRAELERARRRGATVTVLDEGGLDGLEEHDLADIRAQLAETLRSAGSDRLYIRTSPHETVAVTVVGRSMPTDGRSAGPSDEDAVDLWREIPLPGRASVDAR</sequence>
<keyword evidence="1" id="KW-0472">Membrane</keyword>
<evidence type="ECO:0000256" key="1">
    <source>
        <dbReference type="SAM" id="Phobius"/>
    </source>
</evidence>
<feature type="transmembrane region" description="Helical" evidence="1">
    <location>
        <begin position="100"/>
        <end position="118"/>
    </location>
</feature>
<proteinExistence type="predicted"/>
<protein>
    <submittedName>
        <fullName evidence="2">Uncharacterized protein</fullName>
    </submittedName>
</protein>